<reference evidence="2" key="1">
    <citation type="journal article" date="2019" name="Int. J. Syst. Evol. Microbiol.">
        <title>The Global Catalogue of Microorganisms (GCM) 10K type strain sequencing project: providing services to taxonomists for standard genome sequencing and annotation.</title>
        <authorList>
            <consortium name="The Broad Institute Genomics Platform"/>
            <consortium name="The Broad Institute Genome Sequencing Center for Infectious Disease"/>
            <person name="Wu L."/>
            <person name="Ma J."/>
        </authorList>
    </citation>
    <scope>NUCLEOTIDE SEQUENCE [LARGE SCALE GENOMIC DNA]</scope>
    <source>
        <strain evidence="2">KCTC 5701</strain>
    </source>
</reference>
<protein>
    <recommendedName>
        <fullName evidence="3">PD-(D/E)XK nuclease family protein</fullName>
    </recommendedName>
</protein>
<dbReference type="RefSeq" id="WP_382466822.1">
    <property type="nucleotide sequence ID" value="NZ_JBHSOE010000032.1"/>
</dbReference>
<dbReference type="EMBL" id="JBHSOE010000032">
    <property type="protein sequence ID" value="MFC5657699.1"/>
    <property type="molecule type" value="Genomic_DNA"/>
</dbReference>
<name>A0ABW0WL28_STRNO</name>
<organism evidence="1 2">
    <name type="scientific">Streptomyces nogalater</name>
    <dbReference type="NCBI Taxonomy" id="38314"/>
    <lineage>
        <taxon>Bacteria</taxon>
        <taxon>Bacillati</taxon>
        <taxon>Actinomycetota</taxon>
        <taxon>Actinomycetes</taxon>
        <taxon>Kitasatosporales</taxon>
        <taxon>Streptomycetaceae</taxon>
        <taxon>Streptomyces</taxon>
    </lineage>
</organism>
<evidence type="ECO:0000313" key="2">
    <source>
        <dbReference type="Proteomes" id="UP001596065"/>
    </source>
</evidence>
<evidence type="ECO:0008006" key="3">
    <source>
        <dbReference type="Google" id="ProtNLM"/>
    </source>
</evidence>
<keyword evidence="2" id="KW-1185">Reference proteome</keyword>
<sequence length="411" mass="46212">MSLTSGIHCPRTPLRRFLDRELSAGAHPLRKSFRARDRSSQVLMPGPGVGTEAGNVGTAIDYRLRLAFTAAEPVDHVARLGILLTDSYESDARQRMRDVGEELMERLQETVMRLQLDNRELPMDRAHDEEEDLARLLIAAAWYQVNYRTSIGFAFTPLAIAAQEDPSAFTLDRLLQLPHRDMVADVVAQLYKAADGPLNDLRTRTRPEDCTPAPTFPTNRIAADADLAVDGLLLDFKSTRYTRTLRQAEAWQLTGYLLLDTDDRYRIDTVGLYLSRSGTLARWPVEEYLDLLGACRRELPAFRAAFTELLEGCTADVEPYEQEDEDRVRDLLKRLASVAAPGQCLVCLQPCPASGRRPREVCSSWCRGRVKSLRNRGLLPGGPDVLLPRPRQRLDLPDDAEIVSLTARFPR</sequence>
<gene>
    <name evidence="1" type="ORF">ACFP3J_19680</name>
</gene>
<accession>A0ABW0WL28</accession>
<comment type="caution">
    <text evidence="1">The sequence shown here is derived from an EMBL/GenBank/DDBJ whole genome shotgun (WGS) entry which is preliminary data.</text>
</comment>
<dbReference type="Proteomes" id="UP001596065">
    <property type="component" value="Unassembled WGS sequence"/>
</dbReference>
<proteinExistence type="predicted"/>
<evidence type="ECO:0000313" key="1">
    <source>
        <dbReference type="EMBL" id="MFC5657699.1"/>
    </source>
</evidence>